<keyword evidence="4 7" id="KW-0479">Metal-binding</keyword>
<evidence type="ECO:0000313" key="9">
    <source>
        <dbReference type="EMBL" id="PDV97354.1"/>
    </source>
</evidence>
<dbReference type="InterPro" id="IPR020583">
    <property type="entry name" value="Inositol_monoP_metal-BS"/>
</dbReference>
<comment type="similarity">
    <text evidence="3 8">Belongs to the inositol monophosphatase superfamily.</text>
</comment>
<dbReference type="EC" id="3.1.3.25" evidence="8"/>
<dbReference type="InterPro" id="IPR020550">
    <property type="entry name" value="Inositol_monophosphatase_CS"/>
</dbReference>
<dbReference type="Pfam" id="PF00459">
    <property type="entry name" value="Inositol_P"/>
    <property type="match status" value="1"/>
</dbReference>
<dbReference type="SUPFAM" id="SSF56655">
    <property type="entry name" value="Carbohydrate phosphatase"/>
    <property type="match status" value="1"/>
</dbReference>
<dbReference type="PROSITE" id="PS00629">
    <property type="entry name" value="IMP_1"/>
    <property type="match status" value="1"/>
</dbReference>
<evidence type="ECO:0000256" key="4">
    <source>
        <dbReference type="ARBA" id="ARBA00022723"/>
    </source>
</evidence>
<comment type="catalytic activity">
    <reaction evidence="1 8">
        <text>a myo-inositol phosphate + H2O = myo-inositol + phosphate</text>
        <dbReference type="Rhea" id="RHEA:24056"/>
        <dbReference type="ChEBI" id="CHEBI:15377"/>
        <dbReference type="ChEBI" id="CHEBI:17268"/>
        <dbReference type="ChEBI" id="CHEBI:43474"/>
        <dbReference type="ChEBI" id="CHEBI:84139"/>
        <dbReference type="EC" id="3.1.3.25"/>
    </reaction>
</comment>
<dbReference type="PROSITE" id="PS00630">
    <property type="entry name" value="IMP_2"/>
    <property type="match status" value="1"/>
</dbReference>
<protein>
    <recommendedName>
        <fullName evidence="8">Inositol-1-monophosphatase</fullName>
        <ecNumber evidence="8">3.1.3.25</ecNumber>
    </recommendedName>
</protein>
<evidence type="ECO:0000256" key="8">
    <source>
        <dbReference type="RuleBase" id="RU364068"/>
    </source>
</evidence>
<sequence>MLHFVIDLALRAGALLRAGLSSERRIEAKGRANLVTDIDQASEALIVGALKQRFPDHTVIAEEGSGHEGQSDYVWLIDPLDGTMNYLHGNPTFSVSLAVLYQGRLQIGVVYDPCRDELFAAERGKGAYCNGRLLRVSQVDALYDALLTTGFPYDRFTQPDNNLREHNHMLLKAQEIRRPGSAALDLCYVAAGRTDAHWELGLSPWDVAAGALLIEEAGGLITDWQGQPWHPDEERMVASNGKIHAELIRELATARAAG</sequence>
<dbReference type="InterPro" id="IPR022337">
    <property type="entry name" value="Inositol_monophosphatase_SuhB"/>
</dbReference>
<dbReference type="PRINTS" id="PR01959">
    <property type="entry name" value="SBIMPHPHTASE"/>
</dbReference>
<accession>A0A2H3KHS8</accession>
<dbReference type="GO" id="GO:0046854">
    <property type="term" value="P:phosphatidylinositol phosphate biosynthetic process"/>
    <property type="evidence" value="ECO:0007669"/>
    <property type="project" value="InterPro"/>
</dbReference>
<comment type="cofactor">
    <cofactor evidence="2 7 8">
        <name>Mg(2+)</name>
        <dbReference type="ChEBI" id="CHEBI:18420"/>
    </cofactor>
</comment>
<dbReference type="FunFam" id="3.40.190.80:FF:000002">
    <property type="entry name" value="Inositol-1-monophosphatase"/>
    <property type="match status" value="1"/>
</dbReference>
<evidence type="ECO:0000256" key="3">
    <source>
        <dbReference type="ARBA" id="ARBA00009759"/>
    </source>
</evidence>
<dbReference type="GO" id="GO:0046872">
    <property type="term" value="F:metal ion binding"/>
    <property type="evidence" value="ECO:0007669"/>
    <property type="project" value="UniProtKB-KW"/>
</dbReference>
<feature type="binding site" evidence="7">
    <location>
        <position position="206"/>
    </location>
    <ligand>
        <name>Mg(2+)</name>
        <dbReference type="ChEBI" id="CHEBI:18420"/>
        <label>1</label>
        <note>catalytic</note>
    </ligand>
</feature>
<evidence type="ECO:0000256" key="1">
    <source>
        <dbReference type="ARBA" id="ARBA00001033"/>
    </source>
</evidence>
<evidence type="ECO:0000256" key="7">
    <source>
        <dbReference type="PIRSR" id="PIRSR600760-2"/>
    </source>
</evidence>
<dbReference type="Proteomes" id="UP000220922">
    <property type="component" value="Unassembled WGS sequence"/>
</dbReference>
<evidence type="ECO:0000256" key="2">
    <source>
        <dbReference type="ARBA" id="ARBA00001946"/>
    </source>
</evidence>
<dbReference type="InterPro" id="IPR033942">
    <property type="entry name" value="IMPase"/>
</dbReference>
<dbReference type="Gene3D" id="3.30.540.10">
    <property type="entry name" value="Fructose-1,6-Bisphosphatase, subunit A, domain 1"/>
    <property type="match status" value="1"/>
</dbReference>
<proteinExistence type="inferred from homology"/>
<feature type="binding site" evidence="7">
    <location>
        <position position="81"/>
    </location>
    <ligand>
        <name>Mg(2+)</name>
        <dbReference type="ChEBI" id="CHEBI:18420"/>
        <label>1</label>
        <note>catalytic</note>
    </ligand>
</feature>
<dbReference type="PANTHER" id="PTHR20854:SF4">
    <property type="entry name" value="INOSITOL-1-MONOPHOSPHATASE-RELATED"/>
    <property type="match status" value="1"/>
</dbReference>
<dbReference type="RefSeq" id="WP_097654542.1">
    <property type="nucleotide sequence ID" value="NZ_LYXE01000153.1"/>
</dbReference>
<gene>
    <name evidence="9" type="ORF">A9Q02_18780</name>
</gene>
<feature type="binding site" evidence="7">
    <location>
        <position position="80"/>
    </location>
    <ligand>
        <name>Mg(2+)</name>
        <dbReference type="ChEBI" id="CHEBI:18420"/>
        <label>1</label>
        <note>catalytic</note>
    </ligand>
</feature>
<keyword evidence="10" id="KW-1185">Reference proteome</keyword>
<dbReference type="FunFam" id="3.30.540.10:FF:000003">
    <property type="entry name" value="Inositol-1-monophosphatase"/>
    <property type="match status" value="1"/>
</dbReference>
<comment type="caution">
    <text evidence="9">The sequence shown here is derived from an EMBL/GenBank/DDBJ whole genome shotgun (WGS) entry which is preliminary data.</text>
</comment>
<dbReference type="PRINTS" id="PR00377">
    <property type="entry name" value="IMPHPHTASES"/>
</dbReference>
<dbReference type="InterPro" id="IPR000760">
    <property type="entry name" value="Inositol_monophosphatase-like"/>
</dbReference>
<dbReference type="AlphaFoldDB" id="A0A2H3KHS8"/>
<dbReference type="GO" id="GO:0007165">
    <property type="term" value="P:signal transduction"/>
    <property type="evidence" value="ECO:0007669"/>
    <property type="project" value="TreeGrafter"/>
</dbReference>
<dbReference type="GO" id="GO:0006020">
    <property type="term" value="P:inositol metabolic process"/>
    <property type="evidence" value="ECO:0007669"/>
    <property type="project" value="TreeGrafter"/>
</dbReference>
<keyword evidence="6 7" id="KW-0460">Magnesium</keyword>
<dbReference type="EMBL" id="LYXE01000153">
    <property type="protein sequence ID" value="PDV97354.1"/>
    <property type="molecule type" value="Genomic_DNA"/>
</dbReference>
<dbReference type="CDD" id="cd01639">
    <property type="entry name" value="IMPase"/>
    <property type="match status" value="1"/>
</dbReference>
<evidence type="ECO:0000256" key="6">
    <source>
        <dbReference type="ARBA" id="ARBA00022842"/>
    </source>
</evidence>
<dbReference type="PANTHER" id="PTHR20854">
    <property type="entry name" value="INOSITOL MONOPHOSPHATASE"/>
    <property type="match status" value="1"/>
</dbReference>
<feature type="binding site" evidence="7">
    <location>
        <position position="62"/>
    </location>
    <ligand>
        <name>Mg(2+)</name>
        <dbReference type="ChEBI" id="CHEBI:18420"/>
        <label>1</label>
        <note>catalytic</note>
    </ligand>
</feature>
<keyword evidence="5 8" id="KW-0378">Hydrolase</keyword>
<dbReference type="GO" id="GO:0008934">
    <property type="term" value="F:inositol monophosphate 1-phosphatase activity"/>
    <property type="evidence" value="ECO:0007669"/>
    <property type="project" value="InterPro"/>
</dbReference>
<evidence type="ECO:0000256" key="5">
    <source>
        <dbReference type="ARBA" id="ARBA00022801"/>
    </source>
</evidence>
<dbReference type="OrthoDB" id="9772456at2"/>
<evidence type="ECO:0000313" key="10">
    <source>
        <dbReference type="Proteomes" id="UP000220922"/>
    </source>
</evidence>
<feature type="binding site" evidence="7">
    <location>
        <position position="78"/>
    </location>
    <ligand>
        <name>Mg(2+)</name>
        <dbReference type="ChEBI" id="CHEBI:18420"/>
        <label>1</label>
        <note>catalytic</note>
    </ligand>
</feature>
<dbReference type="Gene3D" id="3.40.190.80">
    <property type="match status" value="1"/>
</dbReference>
<name>A0A2H3KHS8_9CHLR</name>
<reference evidence="9 10" key="1">
    <citation type="submission" date="2016-05" db="EMBL/GenBank/DDBJ databases">
        <authorList>
            <person name="Lavstsen T."/>
            <person name="Jespersen J.S."/>
        </authorList>
    </citation>
    <scope>NUCLEOTIDE SEQUENCE [LARGE SCALE GENOMIC DNA]</scope>
    <source>
        <strain evidence="9 10">B7-9</strain>
    </source>
</reference>
<organism evidence="9 10">
    <name type="scientific">Candidatus Chloroploca asiatica</name>
    <dbReference type="NCBI Taxonomy" id="1506545"/>
    <lineage>
        <taxon>Bacteria</taxon>
        <taxon>Bacillati</taxon>
        <taxon>Chloroflexota</taxon>
        <taxon>Chloroflexia</taxon>
        <taxon>Chloroflexales</taxon>
        <taxon>Chloroflexineae</taxon>
        <taxon>Oscillochloridaceae</taxon>
        <taxon>Candidatus Chloroploca</taxon>
    </lineage>
</organism>